<organism evidence="2 3">
    <name type="scientific">Vagococcus fluvialis</name>
    <dbReference type="NCBI Taxonomy" id="2738"/>
    <lineage>
        <taxon>Bacteria</taxon>
        <taxon>Bacillati</taxon>
        <taxon>Bacillota</taxon>
        <taxon>Bacilli</taxon>
        <taxon>Lactobacillales</taxon>
        <taxon>Enterococcaceae</taxon>
        <taxon>Vagococcus</taxon>
    </lineage>
</organism>
<dbReference type="InterPro" id="IPR039758">
    <property type="entry name" value="NAGK-like"/>
</dbReference>
<dbReference type="EMBL" id="NGJX01000003">
    <property type="protein sequence ID" value="RSU03803.1"/>
    <property type="molecule type" value="Genomic_DNA"/>
</dbReference>
<evidence type="ECO:0000313" key="2">
    <source>
        <dbReference type="EMBL" id="RSU03803.1"/>
    </source>
</evidence>
<sequence length="302" mass="32555">MCLVNYILGVDCGGTKTEAEAYSLDGKLLASSTYGFGNVIVDYEAGLSHIKEAINAIFEKLPKEKCVGITLGIAGIDSGGLKTKVKSDLSVIHENIHLINDGQLAHYSILKGADGVTVTAGTGSVILGLEDNQWFRVGGWGHLFGDEGGAYFIAKRGIQEALKEYDNNQSPSELTKKIFSYFGVTTVLELTKKVYSLDKGDLAASAIVVANLAENNHTAASIINEAGEDLATGILQCLNKMPELEKPIKIGLNGSVVEKNQHVLEALSRKLDQENLVYELNIKKESCAKGAYYLNQRNGDKK</sequence>
<keyword evidence="3" id="KW-1185">Reference proteome</keyword>
<name>A0A430A9M7_9ENTE</name>
<gene>
    <name evidence="2" type="ORF">CBF32_03790</name>
</gene>
<proteinExistence type="predicted"/>
<dbReference type="GO" id="GO:0045127">
    <property type="term" value="F:N-acetylglucosamine kinase activity"/>
    <property type="evidence" value="ECO:0007669"/>
    <property type="project" value="InterPro"/>
</dbReference>
<dbReference type="AlphaFoldDB" id="A0A430A9M7"/>
<protein>
    <recommendedName>
        <fullName evidence="1">ATPase BadF/BadG/BcrA/BcrD type domain-containing protein</fullName>
    </recommendedName>
</protein>
<dbReference type="SUPFAM" id="SSF53067">
    <property type="entry name" value="Actin-like ATPase domain"/>
    <property type="match status" value="2"/>
</dbReference>
<dbReference type="CDD" id="cd24007">
    <property type="entry name" value="ASKHA_NBD_eukNAGK-like"/>
    <property type="match status" value="1"/>
</dbReference>
<dbReference type="InterPro" id="IPR002731">
    <property type="entry name" value="ATPase_BadF"/>
</dbReference>
<comment type="caution">
    <text evidence="2">The sequence shown here is derived from an EMBL/GenBank/DDBJ whole genome shotgun (WGS) entry which is preliminary data.</text>
</comment>
<reference evidence="2 3" key="1">
    <citation type="submission" date="2017-05" db="EMBL/GenBank/DDBJ databases">
        <title>Vagococcus spp. assemblies.</title>
        <authorList>
            <person name="Gulvik C.A."/>
        </authorList>
    </citation>
    <scope>NUCLEOTIDE SEQUENCE [LARGE SCALE GENOMIC DNA]</scope>
    <source>
        <strain evidence="2 3">NCFB 2497</strain>
    </source>
</reference>
<dbReference type="PANTHER" id="PTHR12862">
    <property type="entry name" value="BADF TYPE ATPASE DOMAIN-CONTAINING PROTEIN"/>
    <property type="match status" value="1"/>
</dbReference>
<dbReference type="Gene3D" id="3.30.420.40">
    <property type="match status" value="2"/>
</dbReference>
<evidence type="ECO:0000259" key="1">
    <source>
        <dbReference type="Pfam" id="PF01869"/>
    </source>
</evidence>
<accession>A0A430A9M7</accession>
<evidence type="ECO:0000313" key="3">
    <source>
        <dbReference type="Proteomes" id="UP000288197"/>
    </source>
</evidence>
<dbReference type="PANTHER" id="PTHR12862:SF0">
    <property type="entry name" value="N-ACETYL-D-GLUCOSAMINE KINASE"/>
    <property type="match status" value="1"/>
</dbReference>
<feature type="domain" description="ATPase BadF/BadG/BcrA/BcrD type" evidence="1">
    <location>
        <begin position="8"/>
        <end position="291"/>
    </location>
</feature>
<dbReference type="InterPro" id="IPR043129">
    <property type="entry name" value="ATPase_NBD"/>
</dbReference>
<dbReference type="OrthoDB" id="9772633at2"/>
<dbReference type="Pfam" id="PF01869">
    <property type="entry name" value="BcrAD_BadFG"/>
    <property type="match status" value="1"/>
</dbReference>
<dbReference type="Proteomes" id="UP000288197">
    <property type="component" value="Unassembled WGS sequence"/>
</dbReference>